<protein>
    <submittedName>
        <fullName evidence="1">Uncharacterized protein</fullName>
    </submittedName>
</protein>
<proteinExistence type="predicted"/>
<comment type="caution">
    <text evidence="1">The sequence shown here is derived from an EMBL/GenBank/DDBJ whole genome shotgun (WGS) entry which is preliminary data.</text>
</comment>
<dbReference type="Proteomes" id="UP001054945">
    <property type="component" value="Unassembled WGS sequence"/>
</dbReference>
<reference evidence="1 2" key="1">
    <citation type="submission" date="2021-06" db="EMBL/GenBank/DDBJ databases">
        <title>Caerostris extrusa draft genome.</title>
        <authorList>
            <person name="Kono N."/>
            <person name="Arakawa K."/>
        </authorList>
    </citation>
    <scope>NUCLEOTIDE SEQUENCE [LARGE SCALE GENOMIC DNA]</scope>
</reference>
<name>A0AAV4XF16_CAEEX</name>
<dbReference type="AlphaFoldDB" id="A0AAV4XF16"/>
<evidence type="ECO:0000313" key="2">
    <source>
        <dbReference type="Proteomes" id="UP001054945"/>
    </source>
</evidence>
<gene>
    <name evidence="1" type="ORF">CEXT_397271</name>
</gene>
<organism evidence="1 2">
    <name type="scientific">Caerostris extrusa</name>
    <name type="common">Bark spider</name>
    <name type="synonym">Caerostris bankana</name>
    <dbReference type="NCBI Taxonomy" id="172846"/>
    <lineage>
        <taxon>Eukaryota</taxon>
        <taxon>Metazoa</taxon>
        <taxon>Ecdysozoa</taxon>
        <taxon>Arthropoda</taxon>
        <taxon>Chelicerata</taxon>
        <taxon>Arachnida</taxon>
        <taxon>Araneae</taxon>
        <taxon>Araneomorphae</taxon>
        <taxon>Entelegynae</taxon>
        <taxon>Araneoidea</taxon>
        <taxon>Araneidae</taxon>
        <taxon>Caerostris</taxon>
    </lineage>
</organism>
<sequence length="101" mass="11345">MKREIGICWCAPGSTPEWVLCTPLHIPPFVPPPRHPFFVEPVAFRSEGDLISQRCQLGHSGDKREYRDRYISDCGILDIEKEKAGDIFRVFRVGVSGGCGI</sequence>
<accession>A0AAV4XF16</accession>
<evidence type="ECO:0000313" key="1">
    <source>
        <dbReference type="EMBL" id="GIY92373.1"/>
    </source>
</evidence>
<keyword evidence="2" id="KW-1185">Reference proteome</keyword>
<dbReference type="EMBL" id="BPLR01000133">
    <property type="protein sequence ID" value="GIY92373.1"/>
    <property type="molecule type" value="Genomic_DNA"/>
</dbReference>